<evidence type="ECO:0000256" key="4">
    <source>
        <dbReference type="ARBA" id="ARBA00023027"/>
    </source>
</evidence>
<evidence type="ECO:0000313" key="7">
    <source>
        <dbReference type="Proteomes" id="UP000505325"/>
    </source>
</evidence>
<dbReference type="PANTHER" id="PTHR43333:SF1">
    <property type="entry name" value="D-ISOMER SPECIFIC 2-HYDROXYACID DEHYDROGENASE NAD-BINDING DOMAIN-CONTAINING PROTEIN"/>
    <property type="match status" value="1"/>
</dbReference>
<keyword evidence="4" id="KW-0520">NAD</keyword>
<dbReference type="InterPro" id="IPR036291">
    <property type="entry name" value="NAD(P)-bd_dom_sf"/>
</dbReference>
<protein>
    <submittedName>
        <fullName evidence="6">Glyoxylate/hydroxypyruvate reductase GhrA</fullName>
    </submittedName>
</protein>
<gene>
    <name evidence="6" type="ORF">PMPD1_1907</name>
</gene>
<dbReference type="Proteomes" id="UP000505325">
    <property type="component" value="Chromosome"/>
</dbReference>
<proteinExistence type="predicted"/>
<dbReference type="EMBL" id="CP054212">
    <property type="protein sequence ID" value="QKJ86857.1"/>
    <property type="molecule type" value="Genomic_DNA"/>
</dbReference>
<accession>A0A6M8UEE7</accession>
<feature type="domain" description="D-isomer specific 2-hydroxyacid dehydrogenase NAD-binding" evidence="5">
    <location>
        <begin position="107"/>
        <end position="278"/>
    </location>
</feature>
<keyword evidence="7" id="KW-1185">Reference proteome</keyword>
<dbReference type="FunFam" id="3.40.50.720:FF:000110">
    <property type="entry name" value="Glyoxylate/hydroxypyruvate reductase A"/>
    <property type="match status" value="1"/>
</dbReference>
<evidence type="ECO:0000313" key="6">
    <source>
        <dbReference type="EMBL" id="QKJ86857.1"/>
    </source>
</evidence>
<dbReference type="NCBIfam" id="NF012013">
    <property type="entry name" value="PRK15469.1"/>
    <property type="match status" value="1"/>
</dbReference>
<evidence type="ECO:0000256" key="1">
    <source>
        <dbReference type="ARBA" id="ARBA00022490"/>
    </source>
</evidence>
<dbReference type="Gene3D" id="3.40.50.720">
    <property type="entry name" value="NAD(P)-binding Rossmann-like Domain"/>
    <property type="match status" value="2"/>
</dbReference>
<keyword evidence="6" id="KW-0670">Pyruvate</keyword>
<dbReference type="GO" id="GO:0016616">
    <property type="term" value="F:oxidoreductase activity, acting on the CH-OH group of donors, NAD or NADP as acceptor"/>
    <property type="evidence" value="ECO:0007669"/>
    <property type="project" value="UniProtKB-ARBA"/>
</dbReference>
<dbReference type="RefSeq" id="WP_173633844.1">
    <property type="nucleotide sequence ID" value="NZ_CP054212.1"/>
</dbReference>
<sequence length="313" mass="34881">MDIIFYHPSFNAQSWQQGLMQRLPQARVRCWHAGDNAPADYALVRTPPVEMLRGRSDLKGVFALGAGVDDILNQLHTHPDMIAPQVPLFRLEDTGMVQQMQEYAVYTVLGWFRRFDEYHLQKRQARWQPLANFSRHHFTVGILGAGVLGLGVAESLKGWGFPLRCWSRSPKLRDGIESFYGTEQLPDFLSGTRVLINLLPHTPQTKGIINQQLLSQLAPGAFVLNLARGAHLVEEDLLLALETGQVAAAALDVFAEEPLKASHPFWAYPRIAITPHNAAVTLPDAAMDYIAQAISLREGGEMPAGRVNLQRGY</sequence>
<keyword evidence="3" id="KW-0560">Oxidoreductase</keyword>
<dbReference type="GO" id="GO:0051287">
    <property type="term" value="F:NAD binding"/>
    <property type="evidence" value="ECO:0007669"/>
    <property type="project" value="InterPro"/>
</dbReference>
<dbReference type="InterPro" id="IPR029753">
    <property type="entry name" value="D-isomer_DH_CS"/>
</dbReference>
<dbReference type="AlphaFoldDB" id="A0A6M8UEE7"/>
<dbReference type="KEGG" id="pmak:PMPD1_1907"/>
<name>A0A6M8UEE7_9GAMM</name>
<reference evidence="6 7" key="1">
    <citation type="submission" date="2020-06" db="EMBL/GenBank/DDBJ databases">
        <title>Genome sequence of Paramixta manurensis strain PD-1.</title>
        <authorList>
            <person name="Lee C.W."/>
            <person name="Kim J."/>
        </authorList>
    </citation>
    <scope>NUCLEOTIDE SEQUENCE [LARGE SCALE GENOMIC DNA]</scope>
    <source>
        <strain evidence="6 7">PD-1</strain>
    </source>
</reference>
<dbReference type="PANTHER" id="PTHR43333">
    <property type="entry name" value="2-HACID_DH_C DOMAIN-CONTAINING PROTEIN"/>
    <property type="match status" value="1"/>
</dbReference>
<dbReference type="Pfam" id="PF02826">
    <property type="entry name" value="2-Hacid_dh_C"/>
    <property type="match status" value="1"/>
</dbReference>
<evidence type="ECO:0000256" key="3">
    <source>
        <dbReference type="ARBA" id="ARBA00023002"/>
    </source>
</evidence>
<organism evidence="6 7">
    <name type="scientific">Paramixta manurensis</name>
    <dbReference type="NCBI Taxonomy" id="2740817"/>
    <lineage>
        <taxon>Bacteria</taxon>
        <taxon>Pseudomonadati</taxon>
        <taxon>Pseudomonadota</taxon>
        <taxon>Gammaproteobacteria</taxon>
        <taxon>Enterobacterales</taxon>
        <taxon>Erwiniaceae</taxon>
        <taxon>Paramixta</taxon>
    </lineage>
</organism>
<keyword evidence="2" id="KW-0521">NADP</keyword>
<dbReference type="CDD" id="cd12164">
    <property type="entry name" value="GDH_like_2"/>
    <property type="match status" value="1"/>
</dbReference>
<keyword evidence="1" id="KW-0963">Cytoplasm</keyword>
<evidence type="ECO:0000259" key="5">
    <source>
        <dbReference type="Pfam" id="PF02826"/>
    </source>
</evidence>
<dbReference type="SUPFAM" id="SSF51735">
    <property type="entry name" value="NAD(P)-binding Rossmann-fold domains"/>
    <property type="match status" value="1"/>
</dbReference>
<dbReference type="PROSITE" id="PS00671">
    <property type="entry name" value="D_2_HYDROXYACID_DH_3"/>
    <property type="match status" value="1"/>
</dbReference>
<evidence type="ECO:0000256" key="2">
    <source>
        <dbReference type="ARBA" id="ARBA00022857"/>
    </source>
</evidence>
<dbReference type="InterPro" id="IPR006140">
    <property type="entry name" value="D-isomer_DH_NAD-bd"/>
</dbReference>